<dbReference type="PANTHER" id="PTHR45982:SF1">
    <property type="entry name" value="REGULATOR OF CHROMOSOME CONDENSATION"/>
    <property type="match status" value="1"/>
</dbReference>
<gene>
    <name evidence="1" type="ORF">FRC98_11460</name>
</gene>
<dbReference type="Proteomes" id="UP000321412">
    <property type="component" value="Unassembled WGS sequence"/>
</dbReference>
<protein>
    <recommendedName>
        <fullName evidence="3">RCC1 repeat-containing protein</fullName>
    </recommendedName>
</protein>
<dbReference type="Gene3D" id="2.130.10.30">
    <property type="entry name" value="Regulator of chromosome condensation 1/beta-lactamase-inhibitor protein II"/>
    <property type="match status" value="2"/>
</dbReference>
<dbReference type="PROSITE" id="PS50012">
    <property type="entry name" value="RCC1_3"/>
    <property type="match status" value="4"/>
</dbReference>
<evidence type="ECO:0000313" key="1">
    <source>
        <dbReference type="EMBL" id="TXD36452.1"/>
    </source>
</evidence>
<dbReference type="AlphaFoldDB" id="A0A5C6X842"/>
<dbReference type="Pfam" id="PF13540">
    <property type="entry name" value="RCC1_2"/>
    <property type="match status" value="2"/>
</dbReference>
<dbReference type="GO" id="GO:0005085">
    <property type="term" value="F:guanyl-nucleotide exchange factor activity"/>
    <property type="evidence" value="ECO:0007669"/>
    <property type="project" value="TreeGrafter"/>
</dbReference>
<dbReference type="InterPro" id="IPR009091">
    <property type="entry name" value="RCC1/BLIP-II"/>
</dbReference>
<evidence type="ECO:0000313" key="2">
    <source>
        <dbReference type="Proteomes" id="UP000321412"/>
    </source>
</evidence>
<dbReference type="Pfam" id="PF00415">
    <property type="entry name" value="RCC1"/>
    <property type="match status" value="1"/>
</dbReference>
<dbReference type="PANTHER" id="PTHR45982">
    <property type="entry name" value="REGULATOR OF CHROMOSOME CONDENSATION"/>
    <property type="match status" value="1"/>
</dbReference>
<organism evidence="1 2">
    <name type="scientific">Lujinxingia vulgaris</name>
    <dbReference type="NCBI Taxonomy" id="2600176"/>
    <lineage>
        <taxon>Bacteria</taxon>
        <taxon>Deltaproteobacteria</taxon>
        <taxon>Bradymonadales</taxon>
        <taxon>Lujinxingiaceae</taxon>
        <taxon>Lujinxingia</taxon>
    </lineage>
</organism>
<keyword evidence="2" id="KW-1185">Reference proteome</keyword>
<dbReference type="InterPro" id="IPR000408">
    <property type="entry name" value="Reg_chr_condens"/>
</dbReference>
<dbReference type="GO" id="GO:0005737">
    <property type="term" value="C:cytoplasm"/>
    <property type="evidence" value="ECO:0007669"/>
    <property type="project" value="TreeGrafter"/>
</dbReference>
<comment type="caution">
    <text evidence="1">The sequence shown here is derived from an EMBL/GenBank/DDBJ whole genome shotgun (WGS) entry which is preliminary data.</text>
</comment>
<dbReference type="EMBL" id="VOSM01000005">
    <property type="protein sequence ID" value="TXD36452.1"/>
    <property type="molecule type" value="Genomic_DNA"/>
</dbReference>
<reference evidence="1 2" key="1">
    <citation type="submission" date="2019-08" db="EMBL/GenBank/DDBJ databases">
        <title>Bradymonadales sp. TMQ4.</title>
        <authorList>
            <person name="Liang Q."/>
        </authorList>
    </citation>
    <scope>NUCLEOTIDE SEQUENCE [LARGE SCALE GENOMIC DNA]</scope>
    <source>
        <strain evidence="1 2">TMQ4</strain>
    </source>
</reference>
<sequence>NAESSYDSPLLLDDNDVWNHVAAGNEHTCAITEDNALYCWGDSASGQLGPNAVANGRTQVEINDGGTPINTFVAVAAGDAHTCAVTAVGANGWCWGSFSSGQLDGEPTGDSAPREVGNVISDSNSSTLEITAGMTHSCAVAMVSGQNRAYCWGSTSFGKLGHDENTYPNRPTGLNNVQRITNGSDHTCAIENGVAKCWGANVWKQLGHSGSSTSVAIASDVDGSYTGWTDIAAGGQHTCGIADGTMHCWGLNEDAQLGYPTAGQDSNVAPTEVDWPYTP</sequence>
<dbReference type="RefSeq" id="WP_230467519.1">
    <property type="nucleotide sequence ID" value="NZ_VOSM01000005.1"/>
</dbReference>
<dbReference type="InterPro" id="IPR051553">
    <property type="entry name" value="Ran_GTPase-activating"/>
</dbReference>
<accession>A0A5C6X842</accession>
<dbReference type="SUPFAM" id="SSF50985">
    <property type="entry name" value="RCC1/BLIP-II"/>
    <property type="match status" value="1"/>
</dbReference>
<feature type="non-terminal residue" evidence="1">
    <location>
        <position position="1"/>
    </location>
</feature>
<name>A0A5C6X842_9DELT</name>
<proteinExistence type="predicted"/>
<dbReference type="PRINTS" id="PR00633">
    <property type="entry name" value="RCCNDNSATION"/>
</dbReference>
<evidence type="ECO:0008006" key="3">
    <source>
        <dbReference type="Google" id="ProtNLM"/>
    </source>
</evidence>